<dbReference type="AlphaFoldDB" id="A0A0L0FUQ2"/>
<evidence type="ECO:0000256" key="3">
    <source>
        <dbReference type="ARBA" id="ARBA00022694"/>
    </source>
</evidence>
<dbReference type="Pfam" id="PF10396">
    <property type="entry name" value="TrmE_N"/>
    <property type="match status" value="1"/>
</dbReference>
<dbReference type="eggNOG" id="KOG1191">
    <property type="taxonomic scope" value="Eukaryota"/>
</dbReference>
<evidence type="ECO:0000313" key="8">
    <source>
        <dbReference type="EMBL" id="KNC80399.1"/>
    </source>
</evidence>
<evidence type="ECO:0000259" key="7">
    <source>
        <dbReference type="PROSITE" id="PS51709"/>
    </source>
</evidence>
<dbReference type="GO" id="GO:0005739">
    <property type="term" value="C:mitochondrion"/>
    <property type="evidence" value="ECO:0007669"/>
    <property type="project" value="UniProtKB-SubCell"/>
</dbReference>
<proteinExistence type="inferred from homology"/>
<dbReference type="OrthoDB" id="188276at2759"/>
<evidence type="ECO:0000313" key="9">
    <source>
        <dbReference type="Proteomes" id="UP000054560"/>
    </source>
</evidence>
<dbReference type="InterPro" id="IPR018948">
    <property type="entry name" value="GTP-bd_TrmE_N"/>
</dbReference>
<keyword evidence="5 6" id="KW-0342">GTP-binding</keyword>
<dbReference type="SUPFAM" id="SSF116878">
    <property type="entry name" value="TrmE connector domain"/>
    <property type="match status" value="1"/>
</dbReference>
<organism evidence="8 9">
    <name type="scientific">Sphaeroforma arctica JP610</name>
    <dbReference type="NCBI Taxonomy" id="667725"/>
    <lineage>
        <taxon>Eukaryota</taxon>
        <taxon>Ichthyosporea</taxon>
        <taxon>Ichthyophonida</taxon>
        <taxon>Sphaeroforma</taxon>
    </lineage>
</organism>
<evidence type="ECO:0000256" key="4">
    <source>
        <dbReference type="ARBA" id="ARBA00022741"/>
    </source>
</evidence>
<keyword evidence="4 6" id="KW-0547">Nucleotide-binding</keyword>
<dbReference type="GO" id="GO:0003924">
    <property type="term" value="F:GTPase activity"/>
    <property type="evidence" value="ECO:0007669"/>
    <property type="project" value="InterPro"/>
</dbReference>
<dbReference type="SUPFAM" id="SSF52540">
    <property type="entry name" value="P-loop containing nucleoside triphosphate hydrolases"/>
    <property type="match status" value="1"/>
</dbReference>
<dbReference type="GO" id="GO:0030488">
    <property type="term" value="P:tRNA methylation"/>
    <property type="evidence" value="ECO:0007669"/>
    <property type="project" value="TreeGrafter"/>
</dbReference>
<dbReference type="PANTHER" id="PTHR42714:SF2">
    <property type="entry name" value="TRNA MODIFICATION GTPASE GTPBP3, MITOCHONDRIAL"/>
    <property type="match status" value="1"/>
</dbReference>
<feature type="domain" description="TrmE-type G" evidence="7">
    <location>
        <begin position="348"/>
        <end position="526"/>
    </location>
</feature>
<comment type="subcellular location">
    <subcellularLocation>
        <location evidence="1">Mitochondrion</location>
    </subcellularLocation>
</comment>
<name>A0A0L0FUQ2_9EUKA</name>
<evidence type="ECO:0000256" key="5">
    <source>
        <dbReference type="ARBA" id="ARBA00023134"/>
    </source>
</evidence>
<dbReference type="GeneID" id="25907746"/>
<protein>
    <submittedName>
        <fullName evidence="8">tRNA modification GTPase TrmE</fullName>
    </submittedName>
</protein>
<dbReference type="InterPro" id="IPR005225">
    <property type="entry name" value="Small_GTP-bd"/>
</dbReference>
<dbReference type="PROSITE" id="PS51709">
    <property type="entry name" value="G_TRME"/>
    <property type="match status" value="1"/>
</dbReference>
<evidence type="ECO:0000256" key="1">
    <source>
        <dbReference type="ARBA" id="ARBA00004173"/>
    </source>
</evidence>
<dbReference type="Gene3D" id="3.30.1360.120">
    <property type="entry name" value="Probable tRNA modification gtpase trme, domain 1"/>
    <property type="match status" value="1"/>
</dbReference>
<dbReference type="Pfam" id="PF01926">
    <property type="entry name" value="MMR_HSR1"/>
    <property type="match status" value="1"/>
</dbReference>
<dbReference type="NCBIfam" id="TIGR00450">
    <property type="entry name" value="mnmE_trmE_thdF"/>
    <property type="match status" value="1"/>
</dbReference>
<reference evidence="8 9" key="1">
    <citation type="submission" date="2011-02" db="EMBL/GenBank/DDBJ databases">
        <title>The Genome Sequence of Sphaeroforma arctica JP610.</title>
        <authorList>
            <consortium name="The Broad Institute Genome Sequencing Platform"/>
            <person name="Russ C."/>
            <person name="Cuomo C."/>
            <person name="Young S.K."/>
            <person name="Zeng Q."/>
            <person name="Gargeya S."/>
            <person name="Alvarado L."/>
            <person name="Berlin A."/>
            <person name="Chapman S.B."/>
            <person name="Chen Z."/>
            <person name="Freedman E."/>
            <person name="Gellesch M."/>
            <person name="Goldberg J."/>
            <person name="Griggs A."/>
            <person name="Gujja S."/>
            <person name="Heilman E."/>
            <person name="Heiman D."/>
            <person name="Howarth C."/>
            <person name="Mehta T."/>
            <person name="Neiman D."/>
            <person name="Pearson M."/>
            <person name="Roberts A."/>
            <person name="Saif S."/>
            <person name="Shea T."/>
            <person name="Shenoy N."/>
            <person name="Sisk P."/>
            <person name="Stolte C."/>
            <person name="Sykes S."/>
            <person name="White J."/>
            <person name="Yandava C."/>
            <person name="Burger G."/>
            <person name="Gray M.W."/>
            <person name="Holland P.W.H."/>
            <person name="King N."/>
            <person name="Lang F.B.F."/>
            <person name="Roger A.J."/>
            <person name="Ruiz-Trillo I."/>
            <person name="Haas B."/>
            <person name="Nusbaum C."/>
            <person name="Birren B."/>
        </authorList>
    </citation>
    <scope>NUCLEOTIDE SEQUENCE [LARGE SCALE GENOMIC DNA]</scope>
    <source>
        <strain evidence="8 9">JP610</strain>
    </source>
</reference>
<dbReference type="HAMAP" id="MF_00379">
    <property type="entry name" value="GTPase_MnmE"/>
    <property type="match status" value="1"/>
</dbReference>
<dbReference type="NCBIfam" id="TIGR00231">
    <property type="entry name" value="small_GTP"/>
    <property type="match status" value="1"/>
</dbReference>
<gene>
    <name evidence="8" type="ORF">SARC_07242</name>
</gene>
<dbReference type="GO" id="GO:0005525">
    <property type="term" value="F:GTP binding"/>
    <property type="evidence" value="ECO:0007669"/>
    <property type="project" value="UniProtKB-KW"/>
</dbReference>
<dbReference type="GO" id="GO:0002098">
    <property type="term" value="P:tRNA wobble uridine modification"/>
    <property type="evidence" value="ECO:0007669"/>
    <property type="project" value="TreeGrafter"/>
</dbReference>
<dbReference type="Proteomes" id="UP000054560">
    <property type="component" value="Unassembled WGS sequence"/>
</dbReference>
<dbReference type="RefSeq" id="XP_014154301.1">
    <property type="nucleotide sequence ID" value="XM_014298826.1"/>
</dbReference>
<dbReference type="CDD" id="cd04164">
    <property type="entry name" value="trmE"/>
    <property type="match status" value="1"/>
</dbReference>
<sequence>MSKCMSRATAQGSVLYCIAPQQRTFNTLTGYIRQPSSSQHIRSTSNIHCKYGHNRQAVRIRNQVQTIHVHNVVDSSGCIWPHRHISTHTRQRTAMYTYTQSRMSGINTHRSASTLHSAGGHVDKYTQTDQHRQASTVFALSSAPGKSGVSIIRLSGPFAGDAVEALTRRKRPAPRYAALRKLLHPETAEVLDSALILWFQGPNSFTGEDVAELHVHGGRAVIAGVLAALSDLGLSSAEPGDFSKRAFHNGKLDATEIEGLADLINADTSAQKKLALRQMGGEMRRVCDGLIERMTHSLAAVEAYIDFGEDDLIESEVFEQEKIHVNDLIRDINTHLSIGKRGERTRDGVRVAIVGPPNAGKSSLLNALTRRAASIVSPIPGTTRDVVETLLDLDGFPVVLADTAGIRETTDQIEAEGVRRSIQRIGSCDIRVCVLDGTELNSNHTHSQLALESLEKQHTDGYGEDGRFSTILVVNKTDLMSTDDRSAAVAALQKQFGTTAPISFTSCRTDGADISQLLDSLCEAVKESCESAVTGSLMITQNRHREALMQCVSALERFSGSGDVAIAGEELRLAIRHLGRITGRVSVEEVLDVLFADFCIGK</sequence>
<keyword evidence="3 6" id="KW-0819">tRNA processing</keyword>
<dbReference type="InterPro" id="IPR027368">
    <property type="entry name" value="MnmE_dom2"/>
</dbReference>
<dbReference type="NCBIfam" id="NF003661">
    <property type="entry name" value="PRK05291.1-3"/>
    <property type="match status" value="1"/>
</dbReference>
<keyword evidence="9" id="KW-1185">Reference proteome</keyword>
<accession>A0A0L0FUQ2</accession>
<dbReference type="CDD" id="cd14858">
    <property type="entry name" value="TrmE_N"/>
    <property type="match status" value="1"/>
</dbReference>
<dbReference type="Gene3D" id="3.40.50.300">
    <property type="entry name" value="P-loop containing nucleotide triphosphate hydrolases"/>
    <property type="match status" value="1"/>
</dbReference>
<dbReference type="InterPro" id="IPR006073">
    <property type="entry name" value="GTP-bd"/>
</dbReference>
<dbReference type="EMBL" id="KQ242157">
    <property type="protein sequence ID" value="KNC80399.1"/>
    <property type="molecule type" value="Genomic_DNA"/>
</dbReference>
<dbReference type="FunFam" id="3.30.1360.120:FF:000007">
    <property type="entry name" value="tRNA modification GTPase GTPBP3, mitochondrial"/>
    <property type="match status" value="1"/>
</dbReference>
<dbReference type="PANTHER" id="PTHR42714">
    <property type="entry name" value="TRNA MODIFICATION GTPASE GTPBP3"/>
    <property type="match status" value="1"/>
</dbReference>
<dbReference type="InterPro" id="IPR027266">
    <property type="entry name" value="TrmE/GcvT-like"/>
</dbReference>
<dbReference type="STRING" id="667725.A0A0L0FUQ2"/>
<dbReference type="Pfam" id="PF12631">
    <property type="entry name" value="MnmE_helical"/>
    <property type="match status" value="1"/>
</dbReference>
<comment type="similarity">
    <text evidence="2 6">Belongs to the TRAFAC class TrmE-Era-EngA-EngB-Septin-like GTPase superfamily. TrmE GTPase family.</text>
</comment>
<evidence type="ECO:0000256" key="6">
    <source>
        <dbReference type="RuleBase" id="RU003313"/>
    </source>
</evidence>
<dbReference type="InterPro" id="IPR027417">
    <property type="entry name" value="P-loop_NTPase"/>
</dbReference>
<dbReference type="InterPro" id="IPR025867">
    <property type="entry name" value="MnmE_helical"/>
</dbReference>
<dbReference type="InterPro" id="IPR004520">
    <property type="entry name" value="GTPase_MnmE"/>
</dbReference>
<dbReference type="Gene3D" id="1.20.120.430">
    <property type="entry name" value="tRNA modification GTPase MnmE domain 2"/>
    <property type="match status" value="1"/>
</dbReference>
<evidence type="ECO:0000256" key="2">
    <source>
        <dbReference type="ARBA" id="ARBA00011043"/>
    </source>
</evidence>
<dbReference type="InterPro" id="IPR031168">
    <property type="entry name" value="G_TrmE"/>
</dbReference>